<evidence type="ECO:0000313" key="2">
    <source>
        <dbReference type="EMBL" id="CAK9882800.1"/>
    </source>
</evidence>
<dbReference type="PANTHER" id="PTHR12979:SF5">
    <property type="entry name" value="CCR4-NOT TRANSCRIPTION COMPLEX SUBUNIT 10"/>
    <property type="match status" value="1"/>
</dbReference>
<evidence type="ECO:0000313" key="3">
    <source>
        <dbReference type="Proteomes" id="UP001497522"/>
    </source>
</evidence>
<gene>
    <name evidence="2" type="ORF">CSSPJE1EN2_LOCUS24051</name>
</gene>
<reference evidence="2" key="1">
    <citation type="submission" date="2024-03" db="EMBL/GenBank/DDBJ databases">
        <authorList>
            <consortium name="ELIXIR-Norway"/>
            <consortium name="Elixir Norway"/>
        </authorList>
    </citation>
    <scope>NUCLEOTIDE SEQUENCE</scope>
</reference>
<proteinExistence type="inferred from homology"/>
<comment type="similarity">
    <text evidence="1">Belongs to the CNOT10 family.</text>
</comment>
<accession>A0ABP1C1U2</accession>
<evidence type="ECO:0000256" key="1">
    <source>
        <dbReference type="ARBA" id="ARBA00010080"/>
    </source>
</evidence>
<name>A0ABP1C1U2_9BRYO</name>
<organism evidence="2 3">
    <name type="scientific">Sphagnum jensenii</name>
    <dbReference type="NCBI Taxonomy" id="128206"/>
    <lineage>
        <taxon>Eukaryota</taxon>
        <taxon>Viridiplantae</taxon>
        <taxon>Streptophyta</taxon>
        <taxon>Embryophyta</taxon>
        <taxon>Bryophyta</taxon>
        <taxon>Sphagnophytina</taxon>
        <taxon>Sphagnopsida</taxon>
        <taxon>Sphagnales</taxon>
        <taxon>Sphagnaceae</taxon>
        <taxon>Sphagnum</taxon>
    </lineage>
</organism>
<dbReference type="SUPFAM" id="SSF48452">
    <property type="entry name" value="TPR-like"/>
    <property type="match status" value="1"/>
</dbReference>
<dbReference type="Proteomes" id="UP001497522">
    <property type="component" value="Chromosome 9"/>
</dbReference>
<protein>
    <submittedName>
        <fullName evidence="2">Uncharacterized protein</fullName>
    </submittedName>
</protein>
<dbReference type="EMBL" id="OZ023710">
    <property type="protein sequence ID" value="CAK9882800.1"/>
    <property type="molecule type" value="Genomic_DNA"/>
</dbReference>
<dbReference type="InterPro" id="IPR039740">
    <property type="entry name" value="CNOT10"/>
</dbReference>
<sequence>MLLSNLGCIYHCLRKEQTATLYFTKALHSFTCSHISQPQSVPKFSQDQSLATVNNASIQQLSWGNPKLAACCFQEAAALYYTWPLLWVCLAECCILALEKGLLAKSLPKREDVKVMVIREGKWRVFLPTRSLNPTVASAKLGLQVDDDAVEDMELVIPQEDGKWFVAGKLYELSLNFAIQCLRTAICLIDQREAIPAVAVTPAAAEEVKDNDGIKLTGSSHPFLLS</sequence>
<keyword evidence="3" id="KW-1185">Reference proteome</keyword>
<dbReference type="InterPro" id="IPR011990">
    <property type="entry name" value="TPR-like_helical_dom_sf"/>
</dbReference>
<dbReference type="PANTHER" id="PTHR12979">
    <property type="entry name" value="CCR4-NOT TRANSCRIPTION COMPLEX SUBUNIT 10"/>
    <property type="match status" value="1"/>
</dbReference>